<dbReference type="PANTHER" id="PTHR33515:SF1">
    <property type="entry name" value="RIBOSOME-BINDING FACTOR A, CHLOROPLASTIC-RELATED"/>
    <property type="match status" value="1"/>
</dbReference>
<dbReference type="AlphaFoldDB" id="A0A2D0MX73"/>
<dbReference type="InterPro" id="IPR015946">
    <property type="entry name" value="KH_dom-like_a/b"/>
</dbReference>
<reference evidence="3 4" key="1">
    <citation type="submission" date="2017-10" db="EMBL/GenBank/DDBJ databases">
        <title>The draft genome sequence of Lewinella nigricans NBRC 102662.</title>
        <authorList>
            <person name="Wang K."/>
        </authorList>
    </citation>
    <scope>NUCLEOTIDE SEQUENCE [LARGE SCALE GENOMIC DNA]</scope>
    <source>
        <strain evidence="3 4">NBRC 102662</strain>
    </source>
</reference>
<evidence type="ECO:0000313" key="4">
    <source>
        <dbReference type="Proteomes" id="UP000223913"/>
    </source>
</evidence>
<sequence>METKRQKQAAELVKRNFSLVLQQEGSYIYGPEPLVTVTGVKITPDLSLAKIYLSVFNTDNKQAVLLEMEEEIVRLRQSLAHRIRKHIRRIPDISFYADDTLDEMYRVDRLFNRLYDENQMGEEE</sequence>
<dbReference type="NCBIfam" id="TIGR00082">
    <property type="entry name" value="rbfA"/>
    <property type="match status" value="1"/>
</dbReference>
<dbReference type="GO" id="GO:0005829">
    <property type="term" value="C:cytosol"/>
    <property type="evidence" value="ECO:0007669"/>
    <property type="project" value="TreeGrafter"/>
</dbReference>
<dbReference type="HAMAP" id="MF_00003">
    <property type="entry name" value="RbfA"/>
    <property type="match status" value="1"/>
</dbReference>
<organism evidence="3 4">
    <name type="scientific">Flavilitoribacter nigricans (strain ATCC 23147 / DSM 23189 / NBRC 102662 / NCIMB 1420 / SS-2)</name>
    <name type="common">Lewinella nigricans</name>
    <dbReference type="NCBI Taxonomy" id="1122177"/>
    <lineage>
        <taxon>Bacteria</taxon>
        <taxon>Pseudomonadati</taxon>
        <taxon>Bacteroidota</taxon>
        <taxon>Saprospiria</taxon>
        <taxon>Saprospirales</taxon>
        <taxon>Lewinellaceae</taxon>
        <taxon>Flavilitoribacter</taxon>
    </lineage>
</organism>
<dbReference type="OrthoDB" id="9811910at2"/>
<dbReference type="Pfam" id="PF02033">
    <property type="entry name" value="RBFA"/>
    <property type="match status" value="1"/>
</dbReference>
<dbReference type="Proteomes" id="UP000223913">
    <property type="component" value="Unassembled WGS sequence"/>
</dbReference>
<evidence type="ECO:0000313" key="3">
    <source>
        <dbReference type="EMBL" id="PHN00872.1"/>
    </source>
</evidence>
<dbReference type="Gene3D" id="3.30.300.20">
    <property type="match status" value="1"/>
</dbReference>
<comment type="caution">
    <text evidence="3">The sequence shown here is derived from an EMBL/GenBank/DDBJ whole genome shotgun (WGS) entry which is preliminary data.</text>
</comment>
<dbReference type="RefSeq" id="WP_099155722.1">
    <property type="nucleotide sequence ID" value="NZ_PDUD01000071.1"/>
</dbReference>
<protein>
    <recommendedName>
        <fullName evidence="2">Ribosome-binding factor A</fullName>
    </recommendedName>
</protein>
<name>A0A2D0MX73_FLAN2</name>
<dbReference type="SUPFAM" id="SSF89919">
    <property type="entry name" value="Ribosome-binding factor A, RbfA"/>
    <property type="match status" value="1"/>
</dbReference>
<keyword evidence="4" id="KW-1185">Reference proteome</keyword>
<dbReference type="GO" id="GO:0030490">
    <property type="term" value="P:maturation of SSU-rRNA"/>
    <property type="evidence" value="ECO:0007669"/>
    <property type="project" value="UniProtKB-UniRule"/>
</dbReference>
<gene>
    <name evidence="2 3" type="primary">rbfA</name>
    <name evidence="3" type="ORF">CRP01_39990</name>
</gene>
<comment type="subcellular location">
    <subcellularLocation>
        <location evidence="2">Cytoplasm</location>
    </subcellularLocation>
</comment>
<dbReference type="GO" id="GO:0043024">
    <property type="term" value="F:ribosomal small subunit binding"/>
    <property type="evidence" value="ECO:0007669"/>
    <property type="project" value="TreeGrafter"/>
</dbReference>
<dbReference type="EMBL" id="PDUD01000071">
    <property type="protein sequence ID" value="PHN00872.1"/>
    <property type="molecule type" value="Genomic_DNA"/>
</dbReference>
<dbReference type="InterPro" id="IPR023799">
    <property type="entry name" value="RbfA_dom_sf"/>
</dbReference>
<evidence type="ECO:0000256" key="1">
    <source>
        <dbReference type="ARBA" id="ARBA00022517"/>
    </source>
</evidence>
<proteinExistence type="inferred from homology"/>
<dbReference type="InterPro" id="IPR000238">
    <property type="entry name" value="RbfA"/>
</dbReference>
<keyword evidence="2" id="KW-0963">Cytoplasm</keyword>
<comment type="subunit">
    <text evidence="2">Monomer. Binds 30S ribosomal subunits, but not 50S ribosomal subunits or 70S ribosomes.</text>
</comment>
<comment type="similarity">
    <text evidence="2">Belongs to the RbfA family.</text>
</comment>
<keyword evidence="1 2" id="KW-0690">Ribosome biogenesis</keyword>
<dbReference type="PANTHER" id="PTHR33515">
    <property type="entry name" value="RIBOSOME-BINDING FACTOR A, CHLOROPLASTIC-RELATED"/>
    <property type="match status" value="1"/>
</dbReference>
<evidence type="ECO:0000256" key="2">
    <source>
        <dbReference type="HAMAP-Rule" id="MF_00003"/>
    </source>
</evidence>
<accession>A0A2D0MX73</accession>
<comment type="function">
    <text evidence="2">One of several proteins that assist in the late maturation steps of the functional core of the 30S ribosomal subunit. Associates with free 30S ribosomal subunits (but not with 30S subunits that are part of 70S ribosomes or polysomes). Required for efficient processing of 16S rRNA. May interact with the 5'-terminal helix region of 16S rRNA.</text>
</comment>